<feature type="compositionally biased region" description="Acidic residues" evidence="1">
    <location>
        <begin position="479"/>
        <end position="489"/>
    </location>
</feature>
<dbReference type="Pfam" id="PF13676">
    <property type="entry name" value="TIR_2"/>
    <property type="match status" value="1"/>
</dbReference>
<protein>
    <recommendedName>
        <fullName evidence="2">TIR domain-containing protein</fullName>
    </recommendedName>
</protein>
<accession>A0AA35U1E7</accession>
<evidence type="ECO:0000313" key="4">
    <source>
        <dbReference type="Proteomes" id="UP001174909"/>
    </source>
</evidence>
<feature type="region of interest" description="Disordered" evidence="1">
    <location>
        <begin position="479"/>
        <end position="502"/>
    </location>
</feature>
<feature type="non-terminal residue" evidence="3">
    <location>
        <position position="1"/>
    </location>
</feature>
<name>A0AA35U1E7_GEOBA</name>
<proteinExistence type="predicted"/>
<dbReference type="SUPFAM" id="SSF52200">
    <property type="entry name" value="Toll/Interleukin receptor TIR domain"/>
    <property type="match status" value="2"/>
</dbReference>
<dbReference type="EMBL" id="CASHTH010004512">
    <property type="protein sequence ID" value="CAI8058400.1"/>
    <property type="molecule type" value="Genomic_DNA"/>
</dbReference>
<organism evidence="3 4">
    <name type="scientific">Geodia barretti</name>
    <name type="common">Barrett's horny sponge</name>
    <dbReference type="NCBI Taxonomy" id="519541"/>
    <lineage>
        <taxon>Eukaryota</taxon>
        <taxon>Metazoa</taxon>
        <taxon>Porifera</taxon>
        <taxon>Demospongiae</taxon>
        <taxon>Heteroscleromorpha</taxon>
        <taxon>Tetractinellida</taxon>
        <taxon>Astrophorina</taxon>
        <taxon>Geodiidae</taxon>
        <taxon>Geodia</taxon>
    </lineage>
</organism>
<evidence type="ECO:0000313" key="3">
    <source>
        <dbReference type="EMBL" id="CAI8058400.1"/>
    </source>
</evidence>
<keyword evidence="4" id="KW-1185">Reference proteome</keyword>
<dbReference type="InterPro" id="IPR035897">
    <property type="entry name" value="Toll_tir_struct_dom_sf"/>
</dbReference>
<dbReference type="Proteomes" id="UP001174909">
    <property type="component" value="Unassembled WGS sequence"/>
</dbReference>
<gene>
    <name evidence="3" type="ORF">GBAR_LOCUS31757</name>
</gene>
<reference evidence="3" key="1">
    <citation type="submission" date="2023-03" db="EMBL/GenBank/DDBJ databases">
        <authorList>
            <person name="Steffen K."/>
            <person name="Cardenas P."/>
        </authorList>
    </citation>
    <scope>NUCLEOTIDE SEQUENCE</scope>
</reference>
<dbReference type="PANTHER" id="PTHR47508:SF3">
    <property type="entry name" value="TIR DOMAIN-CONTAINING PROTEIN"/>
    <property type="match status" value="1"/>
</dbReference>
<feature type="domain" description="TIR" evidence="2">
    <location>
        <begin position="292"/>
        <end position="422"/>
    </location>
</feature>
<dbReference type="PROSITE" id="PS50104">
    <property type="entry name" value="TIR"/>
    <property type="match status" value="1"/>
</dbReference>
<sequence>RPARGLAIIIRGHSSPEAKVAALVANSCTHTAMTNEGNCPLIVGVCLATAAGRGSNLQHLATMSLPPSLLSRPLTELRPLVASSLPPSLGDRAFSFLTQHGWELPATSETAAFASQVFRSHTHSIVIQLSRTRPRIGLVTEGPPPVPLGFISCEVGIPLPHVHGEIQHQLPSLYSALVATGYSLLDNNGWPIGRHQETEFSLAEILCNMTVRVRLHLLQPLTSDVSMVTTPVNSKLAILPGPAHSLSDSAHNEVVQLLRPVVEESADMAESSLLEQSMSSYTTSVSIAPGAAPYEILLSYVHREASDEAMALREALQVAGYRVFLDVECIRGGSDWQDVLNDAVSNCSVFVPLITQQYGQTLWTNREVKLADVLGKSIIPVNFLSSWPPQCLAIQFATTQFVSWPHSTTSREWNGDAVARVAKEIVERYNTEEGRGEEEGGMIADDGVCVEEGERMELGAEERRKSFTRADTRIIVEDVEEEEEEEEEEGRGLLSLPQTPRQQRRSTIKSYASLLPSSLSLQYRKSIQESRLGKPLVVISCHIAQQEFARSVATDMEGCGFEAWCSCDILHLPVENASPIFQLRANEAGVVIFLFSKEFTEDTFCENQVYYCEQRKRIIPVVYEPIQLPHWVCMLIGTSPFISCQSSGHRQQLLDRVEEALNPQKREESTVALVTGGFYGVGETVGRSFDKERSGRGQGCGVWHLIAERDKEDRSSQTRQNKDGTFLALPYGETIFAGSSVRQREMVTPHVVKLCILIEGGPGAAFEAQQFYWNGNYIIPVRVTGGAASGLFDTPQNIFQRLPAIDESDWSVLGNSEATPSEVAAAVVRIVRTLNFDAAGAGRERAELGGVIKRSETLPQQTPPSGRKRTFSDGQRLQPKLMSGTSSFS</sequence>
<dbReference type="PANTHER" id="PTHR47508">
    <property type="entry name" value="SAM DOMAIN-CONTAINING PROTEIN-RELATED"/>
    <property type="match status" value="1"/>
</dbReference>
<evidence type="ECO:0000256" key="1">
    <source>
        <dbReference type="SAM" id="MobiDB-lite"/>
    </source>
</evidence>
<dbReference type="InterPro" id="IPR000157">
    <property type="entry name" value="TIR_dom"/>
</dbReference>
<feature type="region of interest" description="Disordered" evidence="1">
    <location>
        <begin position="851"/>
        <end position="889"/>
    </location>
</feature>
<dbReference type="AlphaFoldDB" id="A0AA35U1E7"/>
<dbReference type="GO" id="GO:0007165">
    <property type="term" value="P:signal transduction"/>
    <property type="evidence" value="ECO:0007669"/>
    <property type="project" value="InterPro"/>
</dbReference>
<comment type="caution">
    <text evidence="3">The sequence shown here is derived from an EMBL/GenBank/DDBJ whole genome shotgun (WGS) entry which is preliminary data.</text>
</comment>
<evidence type="ECO:0000259" key="2">
    <source>
        <dbReference type="PROSITE" id="PS50104"/>
    </source>
</evidence>
<dbReference type="Gene3D" id="3.40.50.10140">
    <property type="entry name" value="Toll/interleukin-1 receptor homology (TIR) domain"/>
    <property type="match status" value="2"/>
</dbReference>